<dbReference type="Proteomes" id="UP000216052">
    <property type="component" value="Chromosome"/>
</dbReference>
<evidence type="ECO:0000259" key="1">
    <source>
        <dbReference type="Pfam" id="PF20613"/>
    </source>
</evidence>
<dbReference type="RefSeq" id="WP_093796185.1">
    <property type="nucleotide sequence ID" value="NZ_CP155571.1"/>
</dbReference>
<keyword evidence="3" id="KW-1185">Reference proteome</keyword>
<accession>A0ABZ3IW22</accession>
<feature type="domain" description="HipA-like kinase" evidence="1">
    <location>
        <begin position="14"/>
        <end position="239"/>
    </location>
</feature>
<organism evidence="2 3">
    <name type="scientific">Sporomusa acidovorans (strain ATCC 49682 / DSM 3132 / Mol)</name>
    <dbReference type="NCBI Taxonomy" id="1123286"/>
    <lineage>
        <taxon>Bacteria</taxon>
        <taxon>Bacillati</taxon>
        <taxon>Bacillota</taxon>
        <taxon>Negativicutes</taxon>
        <taxon>Selenomonadales</taxon>
        <taxon>Sporomusaceae</taxon>
        <taxon>Sporomusa</taxon>
    </lineage>
</organism>
<sequence>MYRALRYIGPVGLGATSPQLFRAENDCGDVKVCVVKLSTNRLGTKVLVNELLAAQFGEWLKLCFPPGGLIHLSPELLKGSRRLTAAAVPSGWHFGCEYLQGVRYVDKYDLHRVVNKEQMAGVMLFDHLFHNPDRTENRKNLLIRRERSGYKLYAIDNSHLFRRGKWTINKLKELVDTITINHRRSYGVLLKYYLKPEQLFNYAAAVKAIGDDKLARFMDGIPEEWLPDGTERQALHEFLLARRDKADWVAEKLSRLIPNVHQGSDMD</sequence>
<dbReference type="Pfam" id="PF20613">
    <property type="entry name" value="HipA_2"/>
    <property type="match status" value="1"/>
</dbReference>
<name>A0ABZ3IW22_SPOA4</name>
<proteinExistence type="predicted"/>
<reference evidence="2" key="1">
    <citation type="submission" date="2024-05" db="EMBL/GenBank/DDBJ databases">
        <title>Isolation and characterization of Sporomusa carbonis sp. nov., a carboxydotrophic hydrogenogen in the genus of Sporomusa isolated from a charcoal burning pile.</title>
        <authorList>
            <person name="Boeer T."/>
            <person name="Rosenbaum F."/>
            <person name="Eysell L."/>
            <person name="Mueller V."/>
            <person name="Daniel R."/>
            <person name="Poehlein A."/>
        </authorList>
    </citation>
    <scope>NUCLEOTIDE SEQUENCE [LARGE SCALE GENOMIC DNA]</scope>
    <source>
        <strain evidence="2">DSM 3132</strain>
    </source>
</reference>
<evidence type="ECO:0000313" key="2">
    <source>
        <dbReference type="EMBL" id="XFO70264.1"/>
    </source>
</evidence>
<dbReference type="InterPro" id="IPR046748">
    <property type="entry name" value="HipA_2"/>
</dbReference>
<evidence type="ECO:0000313" key="3">
    <source>
        <dbReference type="Proteomes" id="UP000216052"/>
    </source>
</evidence>
<gene>
    <name evidence="2" type="ORF">SPACI_002520</name>
</gene>
<dbReference type="EMBL" id="CP155571">
    <property type="protein sequence ID" value="XFO70264.1"/>
    <property type="molecule type" value="Genomic_DNA"/>
</dbReference>
<protein>
    <recommendedName>
        <fullName evidence="1">HipA-like kinase domain-containing protein</fullName>
    </recommendedName>
</protein>